<dbReference type="Proteomes" id="UP000799770">
    <property type="component" value="Unassembled WGS sequence"/>
</dbReference>
<keyword evidence="2" id="KW-1185">Reference proteome</keyword>
<organism evidence="1 2">
    <name type="scientific">Lophiotrema nucula</name>
    <dbReference type="NCBI Taxonomy" id="690887"/>
    <lineage>
        <taxon>Eukaryota</taxon>
        <taxon>Fungi</taxon>
        <taxon>Dikarya</taxon>
        <taxon>Ascomycota</taxon>
        <taxon>Pezizomycotina</taxon>
        <taxon>Dothideomycetes</taxon>
        <taxon>Pleosporomycetidae</taxon>
        <taxon>Pleosporales</taxon>
        <taxon>Lophiotremataceae</taxon>
        <taxon>Lophiotrema</taxon>
    </lineage>
</organism>
<gene>
    <name evidence="1" type="ORF">BDV96DRAFT_225584</name>
</gene>
<evidence type="ECO:0000313" key="2">
    <source>
        <dbReference type="Proteomes" id="UP000799770"/>
    </source>
</evidence>
<name>A0A6A5YS86_9PLEO</name>
<protein>
    <submittedName>
        <fullName evidence="1">Uncharacterized protein</fullName>
    </submittedName>
</protein>
<sequence length="249" mass="27998">MAASAPRSVVEMEMGRVSLCIHQTCAEHWRSSYAQTTRKVGALQLTVHSRLPRCLVALRGLSSGCMRLYRAWMLVGDGSLERVCDSCGGRRRVRWAWRRWWTSTKPRALPSQTRPVVHCTASAIGRWAYGAPRRQPDDGDAVWPGHAGVGVGIQVQVQVQVQVCFSPSRPPPQWLRARPSEIWPARRMMLPPAPAARPCSPTCSSPTVPHSTCCRWARCSEFHAASTRRRRHLVHIRHFRSQTRTSHAG</sequence>
<dbReference type="AlphaFoldDB" id="A0A6A5YS86"/>
<accession>A0A6A5YS86</accession>
<evidence type="ECO:0000313" key="1">
    <source>
        <dbReference type="EMBL" id="KAF2109843.1"/>
    </source>
</evidence>
<dbReference type="EMBL" id="ML977340">
    <property type="protein sequence ID" value="KAF2109843.1"/>
    <property type="molecule type" value="Genomic_DNA"/>
</dbReference>
<reference evidence="1" key="1">
    <citation type="journal article" date="2020" name="Stud. Mycol.">
        <title>101 Dothideomycetes genomes: a test case for predicting lifestyles and emergence of pathogens.</title>
        <authorList>
            <person name="Haridas S."/>
            <person name="Albert R."/>
            <person name="Binder M."/>
            <person name="Bloem J."/>
            <person name="Labutti K."/>
            <person name="Salamov A."/>
            <person name="Andreopoulos B."/>
            <person name="Baker S."/>
            <person name="Barry K."/>
            <person name="Bills G."/>
            <person name="Bluhm B."/>
            <person name="Cannon C."/>
            <person name="Castanera R."/>
            <person name="Culley D."/>
            <person name="Daum C."/>
            <person name="Ezra D."/>
            <person name="Gonzalez J."/>
            <person name="Henrissat B."/>
            <person name="Kuo A."/>
            <person name="Liang C."/>
            <person name="Lipzen A."/>
            <person name="Lutzoni F."/>
            <person name="Magnuson J."/>
            <person name="Mondo S."/>
            <person name="Nolan M."/>
            <person name="Ohm R."/>
            <person name="Pangilinan J."/>
            <person name="Park H.-J."/>
            <person name="Ramirez L."/>
            <person name="Alfaro M."/>
            <person name="Sun H."/>
            <person name="Tritt A."/>
            <person name="Yoshinaga Y."/>
            <person name="Zwiers L.-H."/>
            <person name="Turgeon B."/>
            <person name="Goodwin S."/>
            <person name="Spatafora J."/>
            <person name="Crous P."/>
            <person name="Grigoriev I."/>
        </authorList>
    </citation>
    <scope>NUCLEOTIDE SEQUENCE</scope>
    <source>
        <strain evidence="1">CBS 627.86</strain>
    </source>
</reference>
<proteinExistence type="predicted"/>